<protein>
    <recommendedName>
        <fullName evidence="5">Rab-GAP TBC domain-containing protein</fullName>
    </recommendedName>
</protein>
<gene>
    <name evidence="3" type="ORF">QG37_01162</name>
</gene>
<evidence type="ECO:0000313" key="4">
    <source>
        <dbReference type="Proteomes" id="UP000037122"/>
    </source>
</evidence>
<dbReference type="Proteomes" id="UP000037122">
    <property type="component" value="Unassembled WGS sequence"/>
</dbReference>
<reference evidence="4" key="1">
    <citation type="journal article" date="2015" name="BMC Genomics">
        <title>Draft genome of a commonly misdiagnosed multidrug resistant pathogen Candida auris.</title>
        <authorList>
            <person name="Chatterjee S."/>
            <person name="Alampalli S.V."/>
            <person name="Nageshan R.K."/>
            <person name="Chettiar S.T."/>
            <person name="Joshi S."/>
            <person name="Tatu U.S."/>
        </authorList>
    </citation>
    <scope>NUCLEOTIDE SEQUENCE [LARGE SCALE GENOMIC DNA]</scope>
    <source>
        <strain evidence="4">6684</strain>
    </source>
</reference>
<evidence type="ECO:0000313" key="3">
    <source>
        <dbReference type="EMBL" id="KNE01820.1"/>
    </source>
</evidence>
<feature type="compositionally biased region" description="Basic and acidic residues" evidence="2">
    <location>
        <begin position="14"/>
        <end position="27"/>
    </location>
</feature>
<evidence type="ECO:0000256" key="2">
    <source>
        <dbReference type="SAM" id="MobiDB-lite"/>
    </source>
</evidence>
<feature type="region of interest" description="Disordered" evidence="2">
    <location>
        <begin position="1"/>
        <end position="51"/>
    </location>
</feature>
<dbReference type="VEuPathDB" id="FungiDB:CJI97_005104"/>
<keyword evidence="1" id="KW-0175">Coiled coil</keyword>
<evidence type="ECO:0008006" key="5">
    <source>
        <dbReference type="Google" id="ProtNLM"/>
    </source>
</evidence>
<dbReference type="VEuPathDB" id="FungiDB:CJJ09_004335"/>
<dbReference type="Gene3D" id="1.10.472.80">
    <property type="entry name" value="Ypt/Rab-GAP domain of gyp1p, domain 3"/>
    <property type="match status" value="1"/>
</dbReference>
<dbReference type="VEuPathDB" id="FungiDB:B9J08_005021"/>
<comment type="caution">
    <text evidence="3">The sequence shown here is derived from an EMBL/GenBank/DDBJ whole genome shotgun (WGS) entry which is preliminary data.</text>
</comment>
<evidence type="ECO:0000256" key="1">
    <source>
        <dbReference type="SAM" id="Coils"/>
    </source>
</evidence>
<proteinExistence type="predicted"/>
<dbReference type="VEuPathDB" id="FungiDB:CJI96_0003811"/>
<sequence>MGEENKAIPNNSSEKVHQEISSEDLREVAPSPVPPPPPPRPEDKPVMNPIYNSTSPTATILFIRQAELWRSPGMNMHTDVFSSTPVQFKSRIDTSDSTIWPGIIEDSNNDYIRSGKVKHVETAILEGIPKAHRGLVYLKTAQVKTHIDNTSYTSLLKRARTSLLNEDRALLDSQGLSEEVKELLLVFTFCTREVMPESSTELIPSSFILKISPILALIPELSNQEILALLFKFNLLNSRLHKDEFYYKLSRTLEELVPDLFVHISKQGINLSDFYKLLLHSIFDVVSDPDLIAKFFDFFLFEGFDFYHRVFGALFKEQELRIRALSGDEMNELFFSNDFLKGLNEDTIAHALEVEPLLIKFENEFHLMSANAMSGNYNELSNLKEANEDLIFKMKQMKQKMDSLKNTQDEILEQHKDYTQQLRESKHKREQLEEKKRQLQEKYAHLTMKENLHNTIKANEVISRQNLEMVDQITALERQVAAKRIKLGDTAEAAAK</sequence>
<dbReference type="AlphaFoldDB" id="A0A0L0P6F8"/>
<accession>A0A0L0P6F8</accession>
<dbReference type="VEuPathDB" id="FungiDB:CJJ07_000444"/>
<dbReference type="VEuPathDB" id="FungiDB:QG37_01162"/>
<dbReference type="EMBL" id="LGST01000008">
    <property type="protein sequence ID" value="KNE01820.1"/>
    <property type="molecule type" value="Genomic_DNA"/>
</dbReference>
<organism evidence="3 4">
    <name type="scientific">Candidozyma auris</name>
    <name type="common">Yeast</name>
    <name type="synonym">Candida auris</name>
    <dbReference type="NCBI Taxonomy" id="498019"/>
    <lineage>
        <taxon>Eukaryota</taxon>
        <taxon>Fungi</taxon>
        <taxon>Dikarya</taxon>
        <taxon>Ascomycota</taxon>
        <taxon>Saccharomycotina</taxon>
        <taxon>Pichiomycetes</taxon>
        <taxon>Metschnikowiaceae</taxon>
        <taxon>Candidozyma</taxon>
    </lineage>
</organism>
<feature type="coiled-coil region" evidence="1">
    <location>
        <begin position="380"/>
        <end position="449"/>
    </location>
</feature>
<name>A0A0L0P6F8_CANAR</name>